<dbReference type="GO" id="GO:0003950">
    <property type="term" value="F:NAD+ poly-ADP-ribosyltransferase activity"/>
    <property type="evidence" value="ECO:0007669"/>
    <property type="project" value="InterPro"/>
</dbReference>
<protein>
    <recommendedName>
        <fullName evidence="2">PARP catalytic domain-containing protein</fullName>
    </recommendedName>
</protein>
<dbReference type="SUPFAM" id="SSF57850">
    <property type="entry name" value="RING/U-box"/>
    <property type="match status" value="1"/>
</dbReference>
<dbReference type="Pfam" id="PF00644">
    <property type="entry name" value="PARP"/>
    <property type="match status" value="1"/>
</dbReference>
<comment type="caution">
    <text evidence="3">The sequence shown here is derived from an EMBL/GenBank/DDBJ whole genome shotgun (WGS) entry which is preliminary data.</text>
</comment>
<organism evidence="3 5">
    <name type="scientific">Didymodactylos carnosus</name>
    <dbReference type="NCBI Taxonomy" id="1234261"/>
    <lineage>
        <taxon>Eukaryota</taxon>
        <taxon>Metazoa</taxon>
        <taxon>Spiralia</taxon>
        <taxon>Gnathifera</taxon>
        <taxon>Rotifera</taxon>
        <taxon>Eurotatoria</taxon>
        <taxon>Bdelloidea</taxon>
        <taxon>Philodinida</taxon>
        <taxon>Philodinidae</taxon>
        <taxon>Didymodactylos</taxon>
    </lineage>
</organism>
<dbReference type="EMBL" id="CAJOBC010089108">
    <property type="protein sequence ID" value="CAF4376970.1"/>
    <property type="molecule type" value="Genomic_DNA"/>
</dbReference>
<evidence type="ECO:0000256" key="1">
    <source>
        <dbReference type="SAM" id="Coils"/>
    </source>
</evidence>
<feature type="domain" description="PARP catalytic" evidence="2">
    <location>
        <begin position="269"/>
        <end position="317"/>
    </location>
</feature>
<sequence>MLEAVTSSLTITLHNGEQTSLYKELYDEKYLDKWTKELGLKYKLQMMKFRCAKIEIWGPHFEQGQLLKNVADYWDNFIQHYKLIQLDVVTACLFHRKNGAAQAKLKEIKERWEQMNAQIEYIFFSKKNYVQGHTGLGIDLCPFENCRAIIIKESSYNRCMNCLKMVCVNCKVAEDKLHENRNCEQYQTEKQRLKELARAKEQLENIYKILYQKAEEFVQANWPLDMPKMTRADINPGLAHNCPAAQLFIKGVQSLNIDPTQIFEGGHCSWHGTSEQAIEPICHNGFDPSKRTGQAYGRGEYFGMTANVSRGFCKDSTRLIVIFLLRGTHYSVHGEYCYVIDNPINWDIAYCVPTLIVTFEPEKVLRRL</sequence>
<evidence type="ECO:0000313" key="5">
    <source>
        <dbReference type="Proteomes" id="UP000663829"/>
    </source>
</evidence>
<evidence type="ECO:0000313" key="4">
    <source>
        <dbReference type="EMBL" id="CAF4376970.1"/>
    </source>
</evidence>
<gene>
    <name evidence="3" type="ORF">GPM918_LOCUS37382</name>
    <name evidence="4" type="ORF">SRO942_LOCUS38146</name>
</gene>
<keyword evidence="5" id="KW-1185">Reference proteome</keyword>
<keyword evidence="1" id="KW-0175">Coiled coil</keyword>
<evidence type="ECO:0000313" key="3">
    <source>
        <dbReference type="EMBL" id="CAF1517131.1"/>
    </source>
</evidence>
<accession>A0A815U7V4</accession>
<dbReference type="AlphaFoldDB" id="A0A815U7V4"/>
<dbReference type="Proteomes" id="UP000663829">
    <property type="component" value="Unassembled WGS sequence"/>
</dbReference>
<name>A0A815U7V4_9BILA</name>
<dbReference type="SUPFAM" id="SSF56399">
    <property type="entry name" value="ADP-ribosylation"/>
    <property type="match status" value="1"/>
</dbReference>
<evidence type="ECO:0000259" key="2">
    <source>
        <dbReference type="Pfam" id="PF00644"/>
    </source>
</evidence>
<dbReference type="EMBL" id="CAJNOQ010023562">
    <property type="protein sequence ID" value="CAF1517131.1"/>
    <property type="molecule type" value="Genomic_DNA"/>
</dbReference>
<reference evidence="3" key="1">
    <citation type="submission" date="2021-02" db="EMBL/GenBank/DDBJ databases">
        <authorList>
            <person name="Nowell W R."/>
        </authorList>
    </citation>
    <scope>NUCLEOTIDE SEQUENCE</scope>
</reference>
<feature type="coiled-coil region" evidence="1">
    <location>
        <begin position="176"/>
        <end position="213"/>
    </location>
</feature>
<proteinExistence type="predicted"/>
<dbReference type="InterPro" id="IPR012317">
    <property type="entry name" value="Poly(ADP-ribose)pol_cat_dom"/>
</dbReference>
<dbReference type="OrthoDB" id="438889at2759"/>
<dbReference type="Proteomes" id="UP000681722">
    <property type="component" value="Unassembled WGS sequence"/>
</dbReference>
<dbReference type="Gene3D" id="3.90.228.10">
    <property type="match status" value="1"/>
</dbReference>